<evidence type="ECO:0000313" key="2">
    <source>
        <dbReference type="Proteomes" id="UP000190367"/>
    </source>
</evidence>
<accession>A0A1T4T765</accession>
<reference evidence="2" key="1">
    <citation type="submission" date="2017-02" db="EMBL/GenBank/DDBJ databases">
        <authorList>
            <person name="Varghese N."/>
            <person name="Submissions S."/>
        </authorList>
    </citation>
    <scope>NUCLEOTIDE SEQUENCE [LARGE SCALE GENOMIC DNA]</scope>
    <source>
        <strain evidence="2">DSM 22224</strain>
    </source>
</reference>
<gene>
    <name evidence="1" type="ORF">SAMN04488128_10465</name>
</gene>
<dbReference type="EMBL" id="FUWZ01000004">
    <property type="protein sequence ID" value="SKA36223.1"/>
    <property type="molecule type" value="Genomic_DNA"/>
</dbReference>
<keyword evidence="2" id="KW-1185">Reference proteome</keyword>
<name>A0A1T4T765_9BACT</name>
<dbReference type="Proteomes" id="UP000190367">
    <property type="component" value="Unassembled WGS sequence"/>
</dbReference>
<organism evidence="1 2">
    <name type="scientific">Chitinophaga eiseniae</name>
    <dbReference type="NCBI Taxonomy" id="634771"/>
    <lineage>
        <taxon>Bacteria</taxon>
        <taxon>Pseudomonadati</taxon>
        <taxon>Bacteroidota</taxon>
        <taxon>Chitinophagia</taxon>
        <taxon>Chitinophagales</taxon>
        <taxon>Chitinophagaceae</taxon>
        <taxon>Chitinophaga</taxon>
    </lineage>
</organism>
<protein>
    <submittedName>
        <fullName evidence="1">Uncharacterized protein</fullName>
    </submittedName>
</protein>
<dbReference type="RefSeq" id="WP_078671437.1">
    <property type="nucleotide sequence ID" value="NZ_FUWZ01000004.1"/>
</dbReference>
<evidence type="ECO:0000313" key="1">
    <source>
        <dbReference type="EMBL" id="SKA36223.1"/>
    </source>
</evidence>
<dbReference type="AlphaFoldDB" id="A0A1T4T765"/>
<dbReference type="SUPFAM" id="SSF48371">
    <property type="entry name" value="ARM repeat"/>
    <property type="match status" value="1"/>
</dbReference>
<sequence>MSEEILLFDILLSTERSTEERLTALSQLRPFLEAAEGITKLCSAVQTETTAAVKQAMLQQLCGLDSARVAEHPAYIATLALIACLDPERPLRYMAVSTLAALAAHVPEIQEMLAETMAHDLDTDIQLASITGLQNSVSKSTATIEKIGVYLPQAPAACREALLALVTQLPLPAAADMALHFTGPLEATSLRLSSLRFLAAMPQLPAHILSQLAAMIPVETSLPVRTAIISLLAGTRQVDPALFKNIFEALQQLPDLPDLLALVTDRLTAHPELQDSFVALFATTPSAGLKIRLLRLLQQAALPQLIISGLEDANPYVREAALPLLTLRFAAWQEQMEPVLAAAIRKEPLVALRSAMVQALLQTGRKAAETDRLLVELAVAETDHHLKIQLATAACEVTIQNSFQSTLLQLYCDVLEGQWYPTSLKQQVMERLQTFSYSDDPHLRKSLGLLLDQAKDIREVDRIYRVLKTLEADFSQLAPSLLQALYRHIAWYPQQPLDEWVQLIGQLADQHPALRAELPYLVSVTGATWLLKGAEKTDQTGAFLPTLKDAMMKNNGMQSFMEAQRLINDAWNSRTIKKAEIIALYGMLLQTPKSSGLLQQVTGILQQGKLVNPELVTLSLRYILTSQDTEGIYVVRKYLEQVGFIDLEYRERLLRLFTPEQYTRFMQYRLPQIHSKRRIQTFNDWEYAGGWTCPYPQWPIAELVFAIAPGDLITQLFSQLPAGEDNNATLHYLVLEHLFRNSNGVWAKQLYGDNQQLEQFLLLLFKGYQQLTARNPLGDRMMYTFWKKWNDYVNRLNSQPIPPALADAATLIYAGICQLTHQLDPVVKNKQFPQVLKGMNKDLLHQHWPWSEELWEAFSYKNFPVYDPDQEAAAALFQQAAKTLQAGQLAEGYQLLKDLMAQYPHTRQVKEQLSVINNTLQQLEEKFRTA</sequence>
<proteinExistence type="predicted"/>
<dbReference type="OrthoDB" id="603762at2"/>
<dbReference type="InterPro" id="IPR016024">
    <property type="entry name" value="ARM-type_fold"/>
</dbReference>
<dbReference type="STRING" id="634771.SAMN04488128_10465"/>